<name>A0A8T0P7A9_PANVG</name>
<keyword evidence="1" id="KW-0732">Signal</keyword>
<evidence type="ECO:0000256" key="1">
    <source>
        <dbReference type="SAM" id="SignalP"/>
    </source>
</evidence>
<feature type="signal peptide" evidence="1">
    <location>
        <begin position="1"/>
        <end position="24"/>
    </location>
</feature>
<sequence>MLAGKMAFLFLLVCAIISLDPVAADGSCTKEQKENFVLQCTNFIKKNGPFESPPYFDKCCVTVRAVNRDMGCIYGLLSCEQKKEYDKDKILILSILCS</sequence>
<evidence type="ECO:0000313" key="3">
    <source>
        <dbReference type="EMBL" id="KAG2556559.1"/>
    </source>
</evidence>
<evidence type="ECO:0000313" key="4">
    <source>
        <dbReference type="Proteomes" id="UP000823388"/>
    </source>
</evidence>
<protein>
    <recommendedName>
        <fullName evidence="2">Bifunctional inhibitor/plant lipid transfer protein/seed storage helical domain-containing protein</fullName>
    </recommendedName>
</protein>
<dbReference type="EMBL" id="CM029052">
    <property type="protein sequence ID" value="KAG2556559.1"/>
    <property type="molecule type" value="Genomic_DNA"/>
</dbReference>
<gene>
    <name evidence="3" type="ORF">PVAP13_8NG201200</name>
</gene>
<proteinExistence type="predicted"/>
<evidence type="ECO:0000259" key="2">
    <source>
        <dbReference type="Pfam" id="PF14368"/>
    </source>
</evidence>
<feature type="domain" description="Bifunctional inhibitor/plant lipid transfer protein/seed storage helical" evidence="2">
    <location>
        <begin position="12"/>
        <end position="90"/>
    </location>
</feature>
<feature type="chain" id="PRO_5035868183" description="Bifunctional inhibitor/plant lipid transfer protein/seed storage helical domain-containing protein" evidence="1">
    <location>
        <begin position="25"/>
        <end position="98"/>
    </location>
</feature>
<dbReference type="InterPro" id="IPR016140">
    <property type="entry name" value="Bifunc_inhib/LTP/seed_store"/>
</dbReference>
<reference evidence="3" key="1">
    <citation type="submission" date="2020-05" db="EMBL/GenBank/DDBJ databases">
        <title>WGS assembly of Panicum virgatum.</title>
        <authorList>
            <person name="Lovell J.T."/>
            <person name="Jenkins J."/>
            <person name="Shu S."/>
            <person name="Juenger T.E."/>
            <person name="Schmutz J."/>
        </authorList>
    </citation>
    <scope>NUCLEOTIDE SEQUENCE</scope>
    <source>
        <strain evidence="3">AP13</strain>
    </source>
</reference>
<dbReference type="Pfam" id="PF14368">
    <property type="entry name" value="LTP_2"/>
    <property type="match status" value="1"/>
</dbReference>
<accession>A0A8T0P7A9</accession>
<keyword evidence="4" id="KW-1185">Reference proteome</keyword>
<comment type="caution">
    <text evidence="3">The sequence shown here is derived from an EMBL/GenBank/DDBJ whole genome shotgun (WGS) entry which is preliminary data.</text>
</comment>
<organism evidence="3 4">
    <name type="scientific">Panicum virgatum</name>
    <name type="common">Blackwell switchgrass</name>
    <dbReference type="NCBI Taxonomy" id="38727"/>
    <lineage>
        <taxon>Eukaryota</taxon>
        <taxon>Viridiplantae</taxon>
        <taxon>Streptophyta</taxon>
        <taxon>Embryophyta</taxon>
        <taxon>Tracheophyta</taxon>
        <taxon>Spermatophyta</taxon>
        <taxon>Magnoliopsida</taxon>
        <taxon>Liliopsida</taxon>
        <taxon>Poales</taxon>
        <taxon>Poaceae</taxon>
        <taxon>PACMAD clade</taxon>
        <taxon>Panicoideae</taxon>
        <taxon>Panicodae</taxon>
        <taxon>Paniceae</taxon>
        <taxon>Panicinae</taxon>
        <taxon>Panicum</taxon>
        <taxon>Panicum sect. Hiantes</taxon>
    </lineage>
</organism>
<dbReference type="AlphaFoldDB" id="A0A8T0P7A9"/>
<dbReference type="Proteomes" id="UP000823388">
    <property type="component" value="Chromosome 8N"/>
</dbReference>